<dbReference type="RefSeq" id="WP_377943259.1">
    <property type="nucleotide sequence ID" value="NZ_JBHUCX010000028.1"/>
</dbReference>
<dbReference type="Pfam" id="PF13650">
    <property type="entry name" value="Asp_protease_2"/>
    <property type="match status" value="1"/>
</dbReference>
<evidence type="ECO:0000313" key="1">
    <source>
        <dbReference type="EMBL" id="MFD1675386.1"/>
    </source>
</evidence>
<protein>
    <submittedName>
        <fullName evidence="1">Retropepsin-like aspartic protease</fullName>
    </submittedName>
</protein>
<organism evidence="1 2">
    <name type="scientific">Alicyclobacillus fodiniaquatilis</name>
    <dbReference type="NCBI Taxonomy" id="1661150"/>
    <lineage>
        <taxon>Bacteria</taxon>
        <taxon>Bacillati</taxon>
        <taxon>Bacillota</taxon>
        <taxon>Bacilli</taxon>
        <taxon>Bacillales</taxon>
        <taxon>Alicyclobacillaceae</taxon>
        <taxon>Alicyclobacillus</taxon>
    </lineage>
</organism>
<dbReference type="Proteomes" id="UP001597079">
    <property type="component" value="Unassembled WGS sequence"/>
</dbReference>
<comment type="caution">
    <text evidence="1">The sequence shown here is derived from an EMBL/GenBank/DDBJ whole genome shotgun (WGS) entry which is preliminary data.</text>
</comment>
<evidence type="ECO:0000313" key="2">
    <source>
        <dbReference type="Proteomes" id="UP001597079"/>
    </source>
</evidence>
<keyword evidence="2" id="KW-1185">Reference proteome</keyword>
<gene>
    <name evidence="1" type="ORF">ACFSB2_11840</name>
</gene>
<accession>A0ABW4JG48</accession>
<dbReference type="InterPro" id="IPR021109">
    <property type="entry name" value="Peptidase_aspartic_dom_sf"/>
</dbReference>
<dbReference type="Gene3D" id="2.40.70.10">
    <property type="entry name" value="Acid Proteases"/>
    <property type="match status" value="1"/>
</dbReference>
<dbReference type="EMBL" id="JBHUCX010000028">
    <property type="protein sequence ID" value="MFD1675386.1"/>
    <property type="molecule type" value="Genomic_DNA"/>
</dbReference>
<sequence>MSVSWTDPAGKTHTVSKSTVFSVPQTTAAPIPPDDTAVAVIPAQITNDQVLLDAQTTSGQTLHMQLDTGVQTVTLTAADAATLGLSDPGGSADISVQGVTGSSKAYISTVTLVLGGVTFTGIEAVVDADFDGPSLLGYDVFAGQYDLLVSQKHNSVTVLK</sequence>
<reference evidence="2" key="1">
    <citation type="journal article" date="2019" name="Int. J. Syst. Evol. Microbiol.">
        <title>The Global Catalogue of Microorganisms (GCM) 10K type strain sequencing project: providing services to taxonomists for standard genome sequencing and annotation.</title>
        <authorList>
            <consortium name="The Broad Institute Genomics Platform"/>
            <consortium name="The Broad Institute Genome Sequencing Center for Infectious Disease"/>
            <person name="Wu L."/>
            <person name="Ma J."/>
        </authorList>
    </citation>
    <scope>NUCLEOTIDE SEQUENCE [LARGE SCALE GENOMIC DNA]</scope>
    <source>
        <strain evidence="2">CGMCC 1.12286</strain>
    </source>
</reference>
<proteinExistence type="predicted"/>
<name>A0ABW4JG48_9BACL</name>
<dbReference type="SUPFAM" id="SSF50630">
    <property type="entry name" value="Acid proteases"/>
    <property type="match status" value="1"/>
</dbReference>